<feature type="region of interest" description="Disordered" evidence="1">
    <location>
        <begin position="1"/>
        <end position="43"/>
    </location>
</feature>
<dbReference type="EMBL" id="KV875098">
    <property type="protein sequence ID" value="OIW28694.1"/>
    <property type="molecule type" value="Genomic_DNA"/>
</dbReference>
<evidence type="ECO:0000313" key="3">
    <source>
        <dbReference type="Proteomes" id="UP000182658"/>
    </source>
</evidence>
<keyword evidence="3" id="KW-1185">Reference proteome</keyword>
<sequence length="257" mass="26712">MSKSAKIPHRIQAWFKHKAKPERGHNDKARSDETASYPEIVQSPPVPRPILPPPYDAVGPPPPAYYLDGGTAVVDAAVAYAVAHAPTASRAVADGISKVTYAIATSTSHVSTLDAPAFAAAAAGHVAEATLVFAKGLSDAALTPAMVADAIAHFGAKVVYNLASAASSCSAADFSARCSARVFDMVNYRNAPDAIFSLRDLYYPSGRQQAVEQTQKCTATTEFAIATAAAVSAAAHAVAAAVEKHHNNESKNGNGRK</sequence>
<feature type="compositionally biased region" description="Basic and acidic residues" evidence="1">
    <location>
        <begin position="21"/>
        <end position="33"/>
    </location>
</feature>
<evidence type="ECO:0000256" key="1">
    <source>
        <dbReference type="SAM" id="MobiDB-lite"/>
    </source>
</evidence>
<dbReference type="Proteomes" id="UP000182658">
    <property type="component" value="Unassembled WGS sequence"/>
</dbReference>
<name>A0A1J7IMJ4_9PEZI</name>
<reference evidence="2 3" key="1">
    <citation type="submission" date="2016-10" db="EMBL/GenBank/DDBJ databases">
        <title>Draft genome sequence of Coniochaeta ligniaria NRRL30616, a lignocellulolytic fungus for bioabatement of inhibitors in plant biomass hydrolysates.</title>
        <authorList>
            <consortium name="DOE Joint Genome Institute"/>
            <person name="Jimenez D.J."/>
            <person name="Hector R.E."/>
            <person name="Riley R."/>
            <person name="Sun H."/>
            <person name="Grigoriev I.V."/>
            <person name="Van Elsas J.D."/>
            <person name="Nichols N.N."/>
        </authorList>
    </citation>
    <scope>NUCLEOTIDE SEQUENCE [LARGE SCALE GENOMIC DNA]</scope>
    <source>
        <strain evidence="2 3">NRRL 30616</strain>
    </source>
</reference>
<organism evidence="2 3">
    <name type="scientific">Coniochaeta ligniaria NRRL 30616</name>
    <dbReference type="NCBI Taxonomy" id="1408157"/>
    <lineage>
        <taxon>Eukaryota</taxon>
        <taxon>Fungi</taxon>
        <taxon>Dikarya</taxon>
        <taxon>Ascomycota</taxon>
        <taxon>Pezizomycotina</taxon>
        <taxon>Sordariomycetes</taxon>
        <taxon>Sordariomycetidae</taxon>
        <taxon>Coniochaetales</taxon>
        <taxon>Coniochaetaceae</taxon>
        <taxon>Coniochaeta</taxon>
    </lineage>
</organism>
<accession>A0A1J7IMJ4</accession>
<proteinExistence type="predicted"/>
<dbReference type="AlphaFoldDB" id="A0A1J7IMJ4"/>
<gene>
    <name evidence="2" type="ORF">CONLIGDRAFT_715174</name>
</gene>
<dbReference type="InParanoid" id="A0A1J7IMJ4"/>
<evidence type="ECO:0000313" key="2">
    <source>
        <dbReference type="EMBL" id="OIW28694.1"/>
    </source>
</evidence>
<protein>
    <submittedName>
        <fullName evidence="2">Uncharacterized protein</fullName>
    </submittedName>
</protein>